<evidence type="ECO:0000256" key="13">
    <source>
        <dbReference type="SAM" id="Phobius"/>
    </source>
</evidence>
<dbReference type="InterPro" id="IPR003660">
    <property type="entry name" value="HAMP_dom"/>
</dbReference>
<feature type="region of interest" description="Disordered" evidence="12">
    <location>
        <begin position="1"/>
        <end position="22"/>
    </location>
</feature>
<dbReference type="AlphaFoldDB" id="A0A852SKR5"/>
<dbReference type="Pfam" id="PF00512">
    <property type="entry name" value="HisKA"/>
    <property type="match status" value="1"/>
</dbReference>
<feature type="domain" description="HAMP" evidence="15">
    <location>
        <begin position="223"/>
        <end position="281"/>
    </location>
</feature>
<reference evidence="16 17" key="1">
    <citation type="submission" date="2020-07" db="EMBL/GenBank/DDBJ databases">
        <title>Sequencing the genomes of 1000 actinobacteria strains.</title>
        <authorList>
            <person name="Klenk H.-P."/>
        </authorList>
    </citation>
    <scope>NUCLEOTIDE SEQUENCE [LARGE SCALE GENOMIC DNA]</scope>
    <source>
        <strain evidence="16 17">DSM 23870</strain>
    </source>
</reference>
<dbReference type="SMART" id="SM00388">
    <property type="entry name" value="HisKA"/>
    <property type="match status" value="1"/>
</dbReference>
<dbReference type="PRINTS" id="PR00344">
    <property type="entry name" value="BCTRLSENSOR"/>
</dbReference>
<protein>
    <recommendedName>
        <fullName evidence="4">histidine kinase</fullName>
        <ecNumber evidence="4">2.7.13.3</ecNumber>
    </recommendedName>
</protein>
<dbReference type="InterPro" id="IPR050428">
    <property type="entry name" value="TCS_sensor_his_kinase"/>
</dbReference>
<dbReference type="CDD" id="cd00075">
    <property type="entry name" value="HATPase"/>
    <property type="match status" value="1"/>
</dbReference>
<dbReference type="Pfam" id="PF00672">
    <property type="entry name" value="HAMP"/>
    <property type="match status" value="1"/>
</dbReference>
<keyword evidence="7 13" id="KW-0812">Transmembrane</keyword>
<comment type="catalytic activity">
    <reaction evidence="1">
        <text>ATP + protein L-histidine = ADP + protein N-phospho-L-histidine.</text>
        <dbReference type="EC" id="2.7.13.3"/>
    </reaction>
</comment>
<dbReference type="SUPFAM" id="SSF47384">
    <property type="entry name" value="Homodimeric domain of signal transducing histidine kinase"/>
    <property type="match status" value="1"/>
</dbReference>
<accession>A0A852SKR5</accession>
<dbReference type="PANTHER" id="PTHR45436">
    <property type="entry name" value="SENSOR HISTIDINE KINASE YKOH"/>
    <property type="match status" value="1"/>
</dbReference>
<dbReference type="InterPro" id="IPR005467">
    <property type="entry name" value="His_kinase_dom"/>
</dbReference>
<feature type="transmembrane region" description="Helical" evidence="13">
    <location>
        <begin position="38"/>
        <end position="65"/>
    </location>
</feature>
<evidence type="ECO:0000256" key="2">
    <source>
        <dbReference type="ARBA" id="ARBA00001968"/>
    </source>
</evidence>
<evidence type="ECO:0000259" key="15">
    <source>
        <dbReference type="PROSITE" id="PS50885"/>
    </source>
</evidence>
<dbReference type="Gene3D" id="1.10.287.130">
    <property type="match status" value="1"/>
</dbReference>
<dbReference type="FunFam" id="3.30.565.10:FF:000006">
    <property type="entry name" value="Sensor histidine kinase WalK"/>
    <property type="match status" value="1"/>
</dbReference>
<comment type="cofactor">
    <cofactor evidence="2">
        <name>a divalent metal cation</name>
        <dbReference type="ChEBI" id="CHEBI:60240"/>
    </cofactor>
</comment>
<keyword evidence="8 16" id="KW-0418">Kinase</keyword>
<dbReference type="InterPro" id="IPR003594">
    <property type="entry name" value="HATPase_dom"/>
</dbReference>
<dbReference type="PROSITE" id="PS50109">
    <property type="entry name" value="HIS_KIN"/>
    <property type="match status" value="1"/>
</dbReference>
<dbReference type="SUPFAM" id="SSF55874">
    <property type="entry name" value="ATPase domain of HSP90 chaperone/DNA topoisomerase II/histidine kinase"/>
    <property type="match status" value="1"/>
</dbReference>
<evidence type="ECO:0000256" key="10">
    <source>
        <dbReference type="ARBA" id="ARBA00023012"/>
    </source>
</evidence>
<dbReference type="InterPro" id="IPR036890">
    <property type="entry name" value="HATPase_C_sf"/>
</dbReference>
<keyword evidence="6 16" id="KW-0808">Transferase</keyword>
<evidence type="ECO:0000313" key="16">
    <source>
        <dbReference type="EMBL" id="NYD67197.1"/>
    </source>
</evidence>
<dbReference type="FunFam" id="1.10.287.130:FF:000001">
    <property type="entry name" value="Two-component sensor histidine kinase"/>
    <property type="match status" value="1"/>
</dbReference>
<dbReference type="CDD" id="cd06225">
    <property type="entry name" value="HAMP"/>
    <property type="match status" value="1"/>
</dbReference>
<dbReference type="Pfam" id="PF02518">
    <property type="entry name" value="HATPase_c"/>
    <property type="match status" value="1"/>
</dbReference>
<dbReference type="EC" id="2.7.13.3" evidence="4"/>
<dbReference type="RefSeq" id="WP_241830759.1">
    <property type="nucleotide sequence ID" value="NZ_JACCBI010000001.1"/>
</dbReference>
<organism evidence="16 17">
    <name type="scientific">Agromyces atrinae</name>
    <dbReference type="NCBI Taxonomy" id="592376"/>
    <lineage>
        <taxon>Bacteria</taxon>
        <taxon>Bacillati</taxon>
        <taxon>Actinomycetota</taxon>
        <taxon>Actinomycetes</taxon>
        <taxon>Micrococcales</taxon>
        <taxon>Microbacteriaceae</taxon>
        <taxon>Agromyces</taxon>
    </lineage>
</organism>
<comment type="subcellular location">
    <subcellularLocation>
        <location evidence="3">Cell membrane</location>
    </subcellularLocation>
</comment>
<dbReference type="GO" id="GO:0005886">
    <property type="term" value="C:plasma membrane"/>
    <property type="evidence" value="ECO:0007669"/>
    <property type="project" value="UniProtKB-SubCell"/>
</dbReference>
<comment type="caution">
    <text evidence="16">The sequence shown here is derived from an EMBL/GenBank/DDBJ whole genome shotgun (WGS) entry which is preliminary data.</text>
</comment>
<gene>
    <name evidence="16" type="ORF">BJ972_001716</name>
</gene>
<dbReference type="Proteomes" id="UP000581087">
    <property type="component" value="Unassembled WGS sequence"/>
</dbReference>
<evidence type="ECO:0000256" key="6">
    <source>
        <dbReference type="ARBA" id="ARBA00022679"/>
    </source>
</evidence>
<dbReference type="GO" id="GO:0000155">
    <property type="term" value="F:phosphorelay sensor kinase activity"/>
    <property type="evidence" value="ECO:0007669"/>
    <property type="project" value="InterPro"/>
</dbReference>
<dbReference type="InterPro" id="IPR004358">
    <property type="entry name" value="Sig_transdc_His_kin-like_C"/>
</dbReference>
<dbReference type="PROSITE" id="PS50885">
    <property type="entry name" value="HAMP"/>
    <property type="match status" value="1"/>
</dbReference>
<feature type="transmembrane region" description="Helical" evidence="13">
    <location>
        <begin position="199"/>
        <end position="222"/>
    </location>
</feature>
<keyword evidence="9 13" id="KW-1133">Transmembrane helix</keyword>
<evidence type="ECO:0000256" key="3">
    <source>
        <dbReference type="ARBA" id="ARBA00004236"/>
    </source>
</evidence>
<evidence type="ECO:0000256" key="8">
    <source>
        <dbReference type="ARBA" id="ARBA00022777"/>
    </source>
</evidence>
<evidence type="ECO:0000256" key="4">
    <source>
        <dbReference type="ARBA" id="ARBA00012438"/>
    </source>
</evidence>
<dbReference type="SMART" id="SM00387">
    <property type="entry name" value="HATPase_c"/>
    <property type="match status" value="1"/>
</dbReference>
<dbReference type="Gene3D" id="3.30.565.10">
    <property type="entry name" value="Histidine kinase-like ATPase, C-terminal domain"/>
    <property type="match status" value="1"/>
</dbReference>
<dbReference type="InterPro" id="IPR003661">
    <property type="entry name" value="HisK_dim/P_dom"/>
</dbReference>
<evidence type="ECO:0000256" key="12">
    <source>
        <dbReference type="SAM" id="MobiDB-lite"/>
    </source>
</evidence>
<dbReference type="SMART" id="SM00304">
    <property type="entry name" value="HAMP"/>
    <property type="match status" value="1"/>
</dbReference>
<proteinExistence type="predicted"/>
<name>A0A852SKR5_9MICO</name>
<dbReference type="CDD" id="cd00082">
    <property type="entry name" value="HisKA"/>
    <property type="match status" value="1"/>
</dbReference>
<evidence type="ECO:0000259" key="14">
    <source>
        <dbReference type="PROSITE" id="PS50109"/>
    </source>
</evidence>
<dbReference type="InterPro" id="IPR036097">
    <property type="entry name" value="HisK_dim/P_sf"/>
</dbReference>
<keyword evidence="11 13" id="KW-0472">Membrane</keyword>
<dbReference type="Gene3D" id="6.10.340.10">
    <property type="match status" value="1"/>
</dbReference>
<feature type="compositionally biased region" description="Low complexity" evidence="12">
    <location>
        <begin position="10"/>
        <end position="20"/>
    </location>
</feature>
<dbReference type="GO" id="GO:0005509">
    <property type="term" value="F:calcium ion binding"/>
    <property type="evidence" value="ECO:0007669"/>
    <property type="project" value="UniProtKB-ARBA"/>
</dbReference>
<sequence length="513" mass="53514">MTAPGDPGYAARARAAAGAGETMKPRVARQPWTLRKRLLAILLLLLAAVSLAVGVLSVAILHASLVDRVDEQLRSAVDRGRGADIFTAPGDPGSDAGPLLRVPGQAPGTIGALVYGGVTVSSGYLDEAGQVTRLDDAQQNALAEVVGTLEPTTVDLGELGSYRASYRPILTNGTDVGSNGAALVIALPLADVESTSMQLAITIAVVGFLGIVTAIVVGSWLINGSLAPLRRLTQTAREVSELPLDRGEVALSQRVPESTTEVGQLGAAFNRMLGHVSSALTSREASERKVRQFVADASHELRTPLASIRGYSELTRRSGETLPTDAAHALGRIESESVRMTELVDDLLLLARLDEGRELDRSAVDLSAIVVDAVSDAAAAGQDHHWDLDLPPEPVEVVGDSPRLRQVLGNLLANARVHTPAGTRVTTTLAVDDGVVHLVVADDGPGIDAAVRESLFERFARGDSSRSRAAGSTGLGLAIVEAVVHAHHGTVSVESEPGDTRFIVKLSGSGLDA</sequence>
<keyword evidence="5" id="KW-0597">Phosphoprotein</keyword>
<evidence type="ECO:0000256" key="5">
    <source>
        <dbReference type="ARBA" id="ARBA00022553"/>
    </source>
</evidence>
<feature type="domain" description="Histidine kinase" evidence="14">
    <location>
        <begin position="296"/>
        <end position="510"/>
    </location>
</feature>
<evidence type="ECO:0000256" key="9">
    <source>
        <dbReference type="ARBA" id="ARBA00022989"/>
    </source>
</evidence>
<dbReference type="PANTHER" id="PTHR45436:SF5">
    <property type="entry name" value="SENSOR HISTIDINE KINASE TRCS"/>
    <property type="match status" value="1"/>
</dbReference>
<evidence type="ECO:0000256" key="11">
    <source>
        <dbReference type="ARBA" id="ARBA00023136"/>
    </source>
</evidence>
<evidence type="ECO:0000256" key="7">
    <source>
        <dbReference type="ARBA" id="ARBA00022692"/>
    </source>
</evidence>
<dbReference type="EMBL" id="JACCBI010000001">
    <property type="protein sequence ID" value="NYD67197.1"/>
    <property type="molecule type" value="Genomic_DNA"/>
</dbReference>
<evidence type="ECO:0000313" key="17">
    <source>
        <dbReference type="Proteomes" id="UP000581087"/>
    </source>
</evidence>
<keyword evidence="10" id="KW-0902">Two-component regulatory system</keyword>
<evidence type="ECO:0000256" key="1">
    <source>
        <dbReference type="ARBA" id="ARBA00000085"/>
    </source>
</evidence>